<evidence type="ECO:0000313" key="10">
    <source>
        <dbReference type="Proteomes" id="UP001365542"/>
    </source>
</evidence>
<gene>
    <name evidence="9" type="primary">GPI11</name>
    <name evidence="9" type="ORF">TWF694_004848</name>
</gene>
<keyword evidence="5" id="KW-0256">Endoplasmic reticulum</keyword>
<dbReference type="AlphaFoldDB" id="A0AAV9WTW4"/>
<evidence type="ECO:0000256" key="2">
    <source>
        <dbReference type="ARBA" id="ARBA00004687"/>
    </source>
</evidence>
<protein>
    <submittedName>
        <fullName evidence="9">Glycosylphosphatidylinositol (GPI) anchor assembly protein</fullName>
    </submittedName>
</protein>
<proteinExistence type="predicted"/>
<feature type="transmembrane region" description="Helical" evidence="8">
    <location>
        <begin position="12"/>
        <end position="31"/>
    </location>
</feature>
<evidence type="ECO:0000313" key="9">
    <source>
        <dbReference type="EMBL" id="KAK6526239.1"/>
    </source>
</evidence>
<accession>A0AAV9WTW4</accession>
<comment type="subcellular location">
    <subcellularLocation>
        <location evidence="1">Endoplasmic reticulum membrane</location>
        <topology evidence="1">Multi-pass membrane protein</topology>
    </subcellularLocation>
</comment>
<feature type="transmembrane region" description="Helical" evidence="8">
    <location>
        <begin position="191"/>
        <end position="216"/>
    </location>
</feature>
<keyword evidence="4 8" id="KW-0812">Transmembrane</keyword>
<dbReference type="InterPro" id="IPR009580">
    <property type="entry name" value="GPI_biosynthesis_protein_Pig-F"/>
</dbReference>
<sequence length="219" mass="23757">MGDRIDFVQVIRHSHPLILLGVLYSTFPLLVQDPEKQLILLLPVVSIVQIVYASSCLGTNKPTPGNKRKPKAAAKGKLEATSSNILSTFLSLLLAIVVGTPIAFTVMVMLGAPITTYILHTMLSAAHLSLLTGFPLVYSYQVQGSKWNDIISARLPIDEVYGGALGACVGTWFGAIPIPLDWDREWQKWPITIIVGMYIGYAFGRFGGFGLAGTVARID</sequence>
<name>A0AAV9WTW4_9PEZI</name>
<keyword evidence="10" id="KW-1185">Reference proteome</keyword>
<dbReference type="EMBL" id="JAVHJO010000016">
    <property type="protein sequence ID" value="KAK6526239.1"/>
    <property type="molecule type" value="Genomic_DNA"/>
</dbReference>
<dbReference type="Proteomes" id="UP001365542">
    <property type="component" value="Unassembled WGS sequence"/>
</dbReference>
<dbReference type="GO" id="GO:0006506">
    <property type="term" value="P:GPI anchor biosynthetic process"/>
    <property type="evidence" value="ECO:0007669"/>
    <property type="project" value="UniProtKB-KW"/>
</dbReference>
<keyword evidence="3" id="KW-0337">GPI-anchor biosynthesis</keyword>
<evidence type="ECO:0000256" key="4">
    <source>
        <dbReference type="ARBA" id="ARBA00022692"/>
    </source>
</evidence>
<dbReference type="Pfam" id="PF06699">
    <property type="entry name" value="PIG-F"/>
    <property type="match status" value="1"/>
</dbReference>
<evidence type="ECO:0000256" key="3">
    <source>
        <dbReference type="ARBA" id="ARBA00022502"/>
    </source>
</evidence>
<feature type="transmembrane region" description="Helical" evidence="8">
    <location>
        <begin position="160"/>
        <end position="179"/>
    </location>
</feature>
<reference evidence="9 10" key="1">
    <citation type="submission" date="2019-10" db="EMBL/GenBank/DDBJ databases">
        <authorList>
            <person name="Palmer J.M."/>
        </authorList>
    </citation>
    <scope>NUCLEOTIDE SEQUENCE [LARGE SCALE GENOMIC DNA]</scope>
    <source>
        <strain evidence="9 10">TWF694</strain>
    </source>
</reference>
<evidence type="ECO:0000256" key="1">
    <source>
        <dbReference type="ARBA" id="ARBA00004477"/>
    </source>
</evidence>
<evidence type="ECO:0000256" key="7">
    <source>
        <dbReference type="ARBA" id="ARBA00023136"/>
    </source>
</evidence>
<feature type="transmembrane region" description="Helical" evidence="8">
    <location>
        <begin position="37"/>
        <end position="59"/>
    </location>
</feature>
<feature type="transmembrane region" description="Helical" evidence="8">
    <location>
        <begin position="117"/>
        <end position="140"/>
    </location>
</feature>
<feature type="transmembrane region" description="Helical" evidence="8">
    <location>
        <begin position="85"/>
        <end position="111"/>
    </location>
</feature>
<keyword evidence="6 8" id="KW-1133">Transmembrane helix</keyword>
<keyword evidence="7 8" id="KW-0472">Membrane</keyword>
<comment type="caution">
    <text evidence="9">The sequence shown here is derived from an EMBL/GenBank/DDBJ whole genome shotgun (WGS) entry which is preliminary data.</text>
</comment>
<evidence type="ECO:0000256" key="8">
    <source>
        <dbReference type="SAM" id="Phobius"/>
    </source>
</evidence>
<organism evidence="9 10">
    <name type="scientific">Orbilia ellipsospora</name>
    <dbReference type="NCBI Taxonomy" id="2528407"/>
    <lineage>
        <taxon>Eukaryota</taxon>
        <taxon>Fungi</taxon>
        <taxon>Dikarya</taxon>
        <taxon>Ascomycota</taxon>
        <taxon>Pezizomycotina</taxon>
        <taxon>Orbiliomycetes</taxon>
        <taxon>Orbiliales</taxon>
        <taxon>Orbiliaceae</taxon>
        <taxon>Orbilia</taxon>
    </lineage>
</organism>
<evidence type="ECO:0000256" key="5">
    <source>
        <dbReference type="ARBA" id="ARBA00022824"/>
    </source>
</evidence>
<dbReference type="GO" id="GO:0005789">
    <property type="term" value="C:endoplasmic reticulum membrane"/>
    <property type="evidence" value="ECO:0007669"/>
    <property type="project" value="UniProtKB-SubCell"/>
</dbReference>
<evidence type="ECO:0000256" key="6">
    <source>
        <dbReference type="ARBA" id="ARBA00022989"/>
    </source>
</evidence>
<comment type="pathway">
    <text evidence="2">Glycolipid biosynthesis; glycosylphosphatidylinositol-anchor biosynthesis.</text>
</comment>